<dbReference type="OrthoDB" id="659818at2759"/>
<evidence type="ECO:0000256" key="1">
    <source>
        <dbReference type="SAM" id="MobiDB-lite"/>
    </source>
</evidence>
<dbReference type="Gramene" id="ONK77050">
    <property type="protein sequence ID" value="ONK77050"/>
    <property type="gene ID" value="A4U43_C02F2580"/>
</dbReference>
<dbReference type="Proteomes" id="UP000243459">
    <property type="component" value="Chromosome 2"/>
</dbReference>
<name>A0A5P1FKE4_ASPOF</name>
<reference evidence="3" key="1">
    <citation type="journal article" date="2017" name="Nat. Commun.">
        <title>The asparagus genome sheds light on the origin and evolution of a young Y chromosome.</title>
        <authorList>
            <person name="Harkess A."/>
            <person name="Zhou J."/>
            <person name="Xu C."/>
            <person name="Bowers J.E."/>
            <person name="Van der Hulst R."/>
            <person name="Ayyampalayam S."/>
            <person name="Mercati F."/>
            <person name="Riccardi P."/>
            <person name="McKain M.R."/>
            <person name="Kakrana A."/>
            <person name="Tang H."/>
            <person name="Ray J."/>
            <person name="Groenendijk J."/>
            <person name="Arikit S."/>
            <person name="Mathioni S.M."/>
            <person name="Nakano M."/>
            <person name="Shan H."/>
            <person name="Telgmann-Rauber A."/>
            <person name="Kanno A."/>
            <person name="Yue Z."/>
            <person name="Chen H."/>
            <person name="Li W."/>
            <person name="Chen Y."/>
            <person name="Xu X."/>
            <person name="Zhang Y."/>
            <person name="Luo S."/>
            <person name="Chen H."/>
            <person name="Gao J."/>
            <person name="Mao Z."/>
            <person name="Pires J.C."/>
            <person name="Luo M."/>
            <person name="Kudrna D."/>
            <person name="Wing R.A."/>
            <person name="Meyers B.C."/>
            <person name="Yi K."/>
            <person name="Kong H."/>
            <person name="Lavrijsen P."/>
            <person name="Sunseri F."/>
            <person name="Falavigna A."/>
            <person name="Ye Y."/>
            <person name="Leebens-Mack J.H."/>
            <person name="Chen G."/>
        </authorList>
    </citation>
    <scope>NUCLEOTIDE SEQUENCE [LARGE SCALE GENOMIC DNA]</scope>
    <source>
        <strain evidence="3">cv. DH0086</strain>
    </source>
</reference>
<organism evidence="2 3">
    <name type="scientific">Asparagus officinalis</name>
    <name type="common">Garden asparagus</name>
    <dbReference type="NCBI Taxonomy" id="4686"/>
    <lineage>
        <taxon>Eukaryota</taxon>
        <taxon>Viridiplantae</taxon>
        <taxon>Streptophyta</taxon>
        <taxon>Embryophyta</taxon>
        <taxon>Tracheophyta</taxon>
        <taxon>Spermatophyta</taxon>
        <taxon>Magnoliopsida</taxon>
        <taxon>Liliopsida</taxon>
        <taxon>Asparagales</taxon>
        <taxon>Asparagaceae</taxon>
        <taxon>Asparagoideae</taxon>
        <taxon>Asparagus</taxon>
    </lineage>
</organism>
<evidence type="ECO:0008006" key="4">
    <source>
        <dbReference type="Google" id="ProtNLM"/>
    </source>
</evidence>
<dbReference type="PANTHER" id="PTHR34945">
    <property type="entry name" value="2-OXOGLUTARATE (2OG) AND FE(II)-DEPENDENT OXYGENASE SUPERFAMILY PROTEIN"/>
    <property type="match status" value="1"/>
</dbReference>
<dbReference type="EMBL" id="CM007382">
    <property type="protein sequence ID" value="ONK77050.1"/>
    <property type="molecule type" value="Genomic_DNA"/>
</dbReference>
<keyword evidence="3" id="KW-1185">Reference proteome</keyword>
<sequence>MASSTSSQQSNSPAPPPPTPSNQSISKPFSIDADVVLSRFLNQLVLNQKTPSLSSLPPRFAKKSSPPPPLVISLVDPQHDLLLTAVSDIGFFHLTNHGISSDLFSRAIQESESLLRSRRSFSTHSPLGFIHHDQDVLVFDTSSSELDAFQCVSDYTKKLERVGLEVVELILSSSGLENPFHKGDIEPKCLVWFSSDTIDTDISVIKEEEEEEGGEIEKGKCYPFVVSLQYEMKEGSVIVKLGDIAQVWSNGRFKRVRGMDQNNSVSSENCDNSQNISMSLLVTLPIGSTVSPLSPLSSNCGNRSNVEDNEIEDDDVENEFGRKRFRAFSFEEYAWTVYHEGSPFKDPLLKYKI</sequence>
<feature type="compositionally biased region" description="Low complexity" evidence="1">
    <location>
        <begin position="1"/>
        <end position="12"/>
    </location>
</feature>
<gene>
    <name evidence="2" type="ORF">A4U43_C02F2580</name>
</gene>
<proteinExistence type="predicted"/>
<protein>
    <recommendedName>
        <fullName evidence="4">Non-haem dioxygenase N-terminal domain-containing protein</fullName>
    </recommendedName>
</protein>
<evidence type="ECO:0000313" key="2">
    <source>
        <dbReference type="EMBL" id="ONK77050.1"/>
    </source>
</evidence>
<dbReference type="SUPFAM" id="SSF51197">
    <property type="entry name" value="Clavaminate synthase-like"/>
    <property type="match status" value="1"/>
</dbReference>
<dbReference type="PANTHER" id="PTHR34945:SF2">
    <property type="entry name" value="2-OXOGLUTARATE (2OG) AND FE(II)-DEPENDENT OXYGENASE SUPERFAMILY PROTEIN"/>
    <property type="match status" value="1"/>
</dbReference>
<accession>A0A5P1FKE4</accession>
<dbReference type="AlphaFoldDB" id="A0A5P1FKE4"/>
<dbReference type="OMA" id="CFPKNWP"/>
<evidence type="ECO:0000313" key="3">
    <source>
        <dbReference type="Proteomes" id="UP000243459"/>
    </source>
</evidence>
<feature type="region of interest" description="Disordered" evidence="1">
    <location>
        <begin position="1"/>
        <end position="27"/>
    </location>
</feature>